<dbReference type="PROSITE" id="PS00778">
    <property type="entry name" value="HIS_ACID_PHOSPHAT_2"/>
    <property type="match status" value="1"/>
</dbReference>
<gene>
    <name evidence="3" type="ORF">ALAG00032_LOCUS67</name>
</gene>
<dbReference type="PANTHER" id="PTHR11567:SF202">
    <property type="entry name" value="LYSOPHOSPHATIDIC ACID PHOSPHATASE TYPE 6"/>
    <property type="match status" value="1"/>
</dbReference>
<dbReference type="AlphaFoldDB" id="A0A7S3NGT7"/>
<dbReference type="PROSITE" id="PS00616">
    <property type="entry name" value="HIS_ACID_PHOSPHAT_1"/>
    <property type="match status" value="1"/>
</dbReference>
<evidence type="ECO:0000256" key="1">
    <source>
        <dbReference type="ARBA" id="ARBA00005375"/>
    </source>
</evidence>
<dbReference type="Gene3D" id="3.40.50.1240">
    <property type="entry name" value="Phosphoglycerate mutase-like"/>
    <property type="match status" value="1"/>
</dbReference>
<dbReference type="InterPro" id="IPR033379">
    <property type="entry name" value="Acid_Pase_AS"/>
</dbReference>
<dbReference type="EMBL" id="HBIJ01000089">
    <property type="protein sequence ID" value="CAE0359339.1"/>
    <property type="molecule type" value="Transcribed_RNA"/>
</dbReference>
<dbReference type="CDD" id="cd07061">
    <property type="entry name" value="HP_HAP_like"/>
    <property type="match status" value="1"/>
</dbReference>
<dbReference type="Pfam" id="PF00328">
    <property type="entry name" value="His_Phos_2"/>
    <property type="match status" value="1"/>
</dbReference>
<feature type="compositionally biased region" description="Basic residues" evidence="2">
    <location>
        <begin position="446"/>
        <end position="455"/>
    </location>
</feature>
<dbReference type="InterPro" id="IPR050645">
    <property type="entry name" value="Histidine_acid_phosphatase"/>
</dbReference>
<sequence>MRRKMQSETKPAALLRGEYELVHVTAVFRHGARAPISNCDKEGVNDISWGLCDASARMSAAIEQGHDEILRLVQHGDESRPPRPSAVDASQRLTVLDGGCRCGELTVHGYAQAERLGIKLRELYGAVEPEFLQTRTTHVARCVLSLRGVLSTLVKKQTQKVQIPALTCHASDEWLTPSVRGCPRLGELWAQLKKDNAGYIRTLLQPLTKKMPEQIQDIYKLPNTAIPLKDVLISRRGNALSMPWGIDDEFISAVDNAAAEEVTKLVGSPNNDKASLLLLQLVAGRLVHDIRSHLFQQVTRSEHRHPTIRLISAHDTTILPLLVALGIYDNRWPPFCACCTIELYKNKHDHEFYVRVCYNGATSAHIAAEAGYFYVAKSILPFQEFIALLENIVLTEDEYQAACTTGNTSTSHSPISSSPTDLSNNEKEEGIVKEENNTTFIPPPTHTKKKYVLNE</sequence>
<organism evidence="3">
    <name type="scientific">Aureoumbra lagunensis</name>
    <dbReference type="NCBI Taxonomy" id="44058"/>
    <lineage>
        <taxon>Eukaryota</taxon>
        <taxon>Sar</taxon>
        <taxon>Stramenopiles</taxon>
        <taxon>Ochrophyta</taxon>
        <taxon>Pelagophyceae</taxon>
        <taxon>Pelagomonadales</taxon>
        <taxon>Aureoumbra</taxon>
    </lineage>
</organism>
<dbReference type="InterPro" id="IPR000560">
    <property type="entry name" value="His_Pase_clade-2"/>
</dbReference>
<evidence type="ECO:0000313" key="3">
    <source>
        <dbReference type="EMBL" id="CAE0359339.1"/>
    </source>
</evidence>
<dbReference type="SUPFAM" id="SSF53254">
    <property type="entry name" value="Phosphoglycerate mutase-like"/>
    <property type="match status" value="1"/>
</dbReference>
<dbReference type="PANTHER" id="PTHR11567">
    <property type="entry name" value="ACID PHOSPHATASE-RELATED"/>
    <property type="match status" value="1"/>
</dbReference>
<feature type="compositionally biased region" description="Basic and acidic residues" evidence="2">
    <location>
        <begin position="424"/>
        <end position="436"/>
    </location>
</feature>
<reference evidence="3" key="1">
    <citation type="submission" date="2021-01" db="EMBL/GenBank/DDBJ databases">
        <authorList>
            <person name="Corre E."/>
            <person name="Pelletier E."/>
            <person name="Niang G."/>
            <person name="Scheremetjew M."/>
            <person name="Finn R."/>
            <person name="Kale V."/>
            <person name="Holt S."/>
            <person name="Cochrane G."/>
            <person name="Meng A."/>
            <person name="Brown T."/>
            <person name="Cohen L."/>
        </authorList>
    </citation>
    <scope>NUCLEOTIDE SEQUENCE</scope>
    <source>
        <strain evidence="3">CCMP1510</strain>
    </source>
</reference>
<protein>
    <recommendedName>
        <fullName evidence="4">Acid phosphatase</fullName>
    </recommendedName>
</protein>
<proteinExistence type="inferred from homology"/>
<evidence type="ECO:0000256" key="2">
    <source>
        <dbReference type="SAM" id="MobiDB-lite"/>
    </source>
</evidence>
<feature type="compositionally biased region" description="Low complexity" evidence="2">
    <location>
        <begin position="408"/>
        <end position="420"/>
    </location>
</feature>
<accession>A0A7S3NGT7</accession>
<dbReference type="InterPro" id="IPR029033">
    <property type="entry name" value="His_PPase_superfam"/>
</dbReference>
<comment type="similarity">
    <text evidence="1">Belongs to the histidine acid phosphatase family.</text>
</comment>
<evidence type="ECO:0008006" key="4">
    <source>
        <dbReference type="Google" id="ProtNLM"/>
    </source>
</evidence>
<name>A0A7S3NGT7_9STRA</name>
<feature type="region of interest" description="Disordered" evidence="2">
    <location>
        <begin position="405"/>
        <end position="455"/>
    </location>
</feature>
<dbReference type="GO" id="GO:0016791">
    <property type="term" value="F:phosphatase activity"/>
    <property type="evidence" value="ECO:0007669"/>
    <property type="project" value="TreeGrafter"/>
</dbReference>